<evidence type="ECO:0000313" key="2">
    <source>
        <dbReference type="EMBL" id="TMQ58564.1"/>
    </source>
</evidence>
<comment type="caution">
    <text evidence="2">The sequence shown here is derived from an EMBL/GenBank/DDBJ whole genome shotgun (WGS) entry which is preliminary data.</text>
</comment>
<dbReference type="AlphaFoldDB" id="A0A538T525"/>
<gene>
    <name evidence="2" type="ORF">E6K76_07420</name>
</gene>
<sequence length="214" mass="23564">MEERHSFGKPGRDRGREVGASAQKIATGHRGVPGHALSLADSPAGCKGSGGSDKFEGASWHAGRKRPSIPGDPMERIRNKIFSVDEANALIPFLEEALDSLSATGREIASLRNEVQVLSAIEGSGATSRNQDVRHLREKEAQSARLLDQFREALLRVASRGCILRDLDLGLIDFYTMSRDRVVCLCWRRGEARVMHWHPVDEGFSGRRPLAELP</sequence>
<feature type="region of interest" description="Disordered" evidence="1">
    <location>
        <begin position="1"/>
        <end position="72"/>
    </location>
</feature>
<feature type="compositionally biased region" description="Basic and acidic residues" evidence="1">
    <location>
        <begin position="1"/>
        <end position="17"/>
    </location>
</feature>
<evidence type="ECO:0000313" key="3">
    <source>
        <dbReference type="Proteomes" id="UP000316852"/>
    </source>
</evidence>
<accession>A0A538T525</accession>
<proteinExistence type="predicted"/>
<dbReference type="Proteomes" id="UP000316852">
    <property type="component" value="Unassembled WGS sequence"/>
</dbReference>
<dbReference type="InterPro" id="IPR018699">
    <property type="entry name" value="DUF2203"/>
</dbReference>
<evidence type="ECO:0000256" key="1">
    <source>
        <dbReference type="SAM" id="MobiDB-lite"/>
    </source>
</evidence>
<dbReference type="Pfam" id="PF09969">
    <property type="entry name" value="DUF2203"/>
    <property type="match status" value="1"/>
</dbReference>
<organism evidence="2 3">
    <name type="scientific">Eiseniibacteriota bacterium</name>
    <dbReference type="NCBI Taxonomy" id="2212470"/>
    <lineage>
        <taxon>Bacteria</taxon>
        <taxon>Candidatus Eiseniibacteriota</taxon>
    </lineage>
</organism>
<reference evidence="2 3" key="1">
    <citation type="journal article" date="2019" name="Nat. Microbiol.">
        <title>Mediterranean grassland soil C-N compound turnover is dependent on rainfall and depth, and is mediated by genomically divergent microorganisms.</title>
        <authorList>
            <person name="Diamond S."/>
            <person name="Andeer P.F."/>
            <person name="Li Z."/>
            <person name="Crits-Christoph A."/>
            <person name="Burstein D."/>
            <person name="Anantharaman K."/>
            <person name="Lane K.R."/>
            <person name="Thomas B.C."/>
            <person name="Pan C."/>
            <person name="Northen T.R."/>
            <person name="Banfield J.F."/>
        </authorList>
    </citation>
    <scope>NUCLEOTIDE SEQUENCE [LARGE SCALE GENOMIC DNA]</scope>
    <source>
        <strain evidence="2">WS_6</strain>
    </source>
</reference>
<dbReference type="EMBL" id="VBOW01000032">
    <property type="protein sequence ID" value="TMQ58564.1"/>
    <property type="molecule type" value="Genomic_DNA"/>
</dbReference>
<name>A0A538T525_UNCEI</name>
<protein>
    <submittedName>
        <fullName evidence="2">DUF2203 family protein</fullName>
    </submittedName>
</protein>